<evidence type="ECO:0000256" key="2">
    <source>
        <dbReference type="ARBA" id="ARBA00001974"/>
    </source>
</evidence>
<dbReference type="InterPro" id="IPR036683">
    <property type="entry name" value="CO_DH_flav_C_dom_sf"/>
</dbReference>
<dbReference type="Gene3D" id="1.10.150.120">
    <property type="entry name" value="[2Fe-2S]-binding domain"/>
    <property type="match status" value="1"/>
</dbReference>
<dbReference type="SUPFAM" id="SSF55447">
    <property type="entry name" value="CO dehydrogenase flavoprotein C-terminal domain-like"/>
    <property type="match status" value="1"/>
</dbReference>
<dbReference type="InterPro" id="IPR008274">
    <property type="entry name" value="AldOxase/xan_DH_MoCoBD1"/>
</dbReference>
<comment type="subcellular location">
    <subcellularLocation>
        <location evidence="3">Peroxisome</location>
    </subcellularLocation>
</comment>
<dbReference type="EMBL" id="AP028920">
    <property type="protein sequence ID" value="BET01357.1"/>
    <property type="molecule type" value="Genomic_DNA"/>
</dbReference>
<keyword evidence="14" id="KW-0576">Peroxisome</keyword>
<dbReference type="InterPro" id="IPR002888">
    <property type="entry name" value="2Fe-2S-bd"/>
</dbReference>
<feature type="domain" description="FAD-binding PCMH-type" evidence="15">
    <location>
        <begin position="228"/>
        <end position="411"/>
    </location>
</feature>
<evidence type="ECO:0000256" key="6">
    <source>
        <dbReference type="ARBA" id="ARBA00022505"/>
    </source>
</evidence>
<dbReference type="InterPro" id="IPR036884">
    <property type="entry name" value="2Fe-2S-bd_dom_sf"/>
</dbReference>
<keyword evidence="9" id="KW-0479">Metal-binding</keyword>
<evidence type="ECO:0000256" key="3">
    <source>
        <dbReference type="ARBA" id="ARBA00004275"/>
    </source>
</evidence>
<comment type="cofactor">
    <cofactor evidence="1">
        <name>Mo-molybdopterin</name>
        <dbReference type="ChEBI" id="CHEBI:71302"/>
    </cofactor>
</comment>
<dbReference type="InterPro" id="IPR016169">
    <property type="entry name" value="FAD-bd_PCMH_sub2"/>
</dbReference>
<evidence type="ECO:0000256" key="13">
    <source>
        <dbReference type="ARBA" id="ARBA00023014"/>
    </source>
</evidence>
<dbReference type="InterPro" id="IPR005107">
    <property type="entry name" value="CO_DH_flav_C"/>
</dbReference>
<dbReference type="SMART" id="SM01092">
    <property type="entry name" value="CO_deh_flav_C"/>
    <property type="match status" value="1"/>
</dbReference>
<dbReference type="PROSITE" id="PS51387">
    <property type="entry name" value="FAD_PCMH"/>
    <property type="match status" value="1"/>
</dbReference>
<sequence length="1279" mass="142051">MDTPKSRHLNEGEAEQPYLHINGTKYEVGRDVPADESLNKFLRQRAKLPGTKFMCKEGGCGACIVTLTTKDPHTGENVSRAVNSCLLPVLFCLGDSITTVEGLGNRRDGYHKVQAALATFYGTQCGYCSPGMVMNMYSLLLENPNITCKEVENSFGGNLCRCTGYRPILDAFKSLAIDAPADLSAKLNDIEDLLKPCMAGTKQCGGTCKDKCGIFLGGKSIEDIPSEIRTRNGVWLRPNSIPEIVDIFNKMGDKTYRLVAGNTAHGVYRISERANYLIQVSHVKELKAFTLKDDCLEIGGCTTLTDTMKLMDRIANEQPDRFGYMSTLRQHVDLIANVPVRNVGTIGGNLMIKNERNEFPSDIFLMLETIGGRICLLRNSGQELAISPIDFVKQNMTKTLITKIVFPALPSDDFRIQTFKIMPRSQNVHAYVNAGFLFKLDDSLRCVEKPRIVFGGISAEFCHASRTEEYFCGKRLMENATLEKGFGILSEELEPTEYFGKDVNYTKNLAICLFYKFVLQLDPSRVKQEFRTGREKLERPLSSSAHDIYKKPNWPENPRLPKVEGMIQCSGEAEFANDLPPYPGELFGALVLAKSARTTIGKIDPTLALEQPGVIAFYSAKDIPGVNSFVQIEYISVCKEEVFCDGEVKFAGQPVGVIVATDQDIALKAADLVVISYENKKASYITTKSVVESNDSSRIELFRRIEPKLAAEKGKATKTIKGEIETGEQFHFHLELQTCICVPMEDGMYVFSSTQWMQNVQASMAKFLNVSSNSINMQVRRIGGGFGAKITRSSQVALACALAAHKLHRPVRMVLSLETNMEAIGKRDPSYCSYEANFDDSGKIQSMLVDFYLDCGSYPNDPSNMLVVPGLRNHYDSSRWTVNVYDVISDIPGTAWMRGPGTIQAMVAIETVMEHIAFTLNKEPQDVRLANTRQEEVLLSNLMNSLIASSDYERRKEEINNFNQIHRWRKKGIAMMSMKFPIELYFDYHALVSIYGDDGSVSVTHGGIEMGQGVNTKVVQACAYALGISVDLIKVKPTSNLTSPNNGMSGASVTSETCVYSVLKCAETLSKRLEPVRKKMGNPSWQELIKQAADESIDLMATGWYNHQQDYGEYSVYATVVAEVELDVLVGNYQISRVDLIEDAGESISPKVDLGQIEGGFVQGLGYFLTERIIHEEESGMTLTNRTWNYWPPGAKDIPIDWRISLAKDAPNPNGVLRSKSTGEPPICLAFSAVLALRQAIDSARKDAGLPREWYKIDQPCSPQVAFLLCGTTLDHLRI</sequence>
<evidence type="ECO:0000313" key="16">
    <source>
        <dbReference type="EMBL" id="BET01357.1"/>
    </source>
</evidence>
<evidence type="ECO:0000256" key="7">
    <source>
        <dbReference type="ARBA" id="ARBA00022630"/>
    </source>
</evidence>
<dbReference type="Pfam" id="PF20256">
    <property type="entry name" value="MoCoBD_2"/>
    <property type="match status" value="1"/>
</dbReference>
<evidence type="ECO:0000256" key="1">
    <source>
        <dbReference type="ARBA" id="ARBA00001924"/>
    </source>
</evidence>
<keyword evidence="10" id="KW-0274">FAD</keyword>
<dbReference type="Pfam" id="PF01315">
    <property type="entry name" value="Ald_Xan_dh_C"/>
    <property type="match status" value="1"/>
</dbReference>
<dbReference type="InterPro" id="IPR002346">
    <property type="entry name" value="Mopterin_DH_FAD-bd"/>
</dbReference>
<dbReference type="Gene3D" id="3.90.1170.50">
    <property type="entry name" value="Aldehyde oxidase/xanthine dehydrogenase, a/b hammerhead"/>
    <property type="match status" value="1"/>
</dbReference>
<dbReference type="Pfam" id="PF00941">
    <property type="entry name" value="FAD_binding_5"/>
    <property type="match status" value="1"/>
</dbReference>
<dbReference type="InterPro" id="IPR036318">
    <property type="entry name" value="FAD-bd_PCMH-like_sf"/>
</dbReference>
<dbReference type="Pfam" id="PF02738">
    <property type="entry name" value="MoCoBD_1"/>
    <property type="match status" value="1"/>
</dbReference>
<gene>
    <name evidence="16" type="ORF">NTJ_14174</name>
</gene>
<organism evidence="16 17">
    <name type="scientific">Nesidiocoris tenuis</name>
    <dbReference type="NCBI Taxonomy" id="355587"/>
    <lineage>
        <taxon>Eukaryota</taxon>
        <taxon>Metazoa</taxon>
        <taxon>Ecdysozoa</taxon>
        <taxon>Arthropoda</taxon>
        <taxon>Hexapoda</taxon>
        <taxon>Insecta</taxon>
        <taxon>Pterygota</taxon>
        <taxon>Neoptera</taxon>
        <taxon>Paraneoptera</taxon>
        <taxon>Hemiptera</taxon>
        <taxon>Heteroptera</taxon>
        <taxon>Panheteroptera</taxon>
        <taxon>Cimicomorpha</taxon>
        <taxon>Miridae</taxon>
        <taxon>Dicyphina</taxon>
        <taxon>Nesidiocoris</taxon>
    </lineage>
</organism>
<name>A0ABN7BDZ0_9HEMI</name>
<evidence type="ECO:0000256" key="4">
    <source>
        <dbReference type="ARBA" id="ARBA00006849"/>
    </source>
</evidence>
<dbReference type="Gene3D" id="3.30.365.10">
    <property type="entry name" value="Aldehyde oxidase/xanthine dehydrogenase, molybdopterin binding domain"/>
    <property type="match status" value="4"/>
</dbReference>
<evidence type="ECO:0000256" key="8">
    <source>
        <dbReference type="ARBA" id="ARBA00022714"/>
    </source>
</evidence>
<reference evidence="16 17" key="1">
    <citation type="submission" date="2023-09" db="EMBL/GenBank/DDBJ databases">
        <title>Nesidiocoris tenuis whole genome shotgun sequence.</title>
        <authorList>
            <person name="Shibata T."/>
            <person name="Shimoda M."/>
            <person name="Kobayashi T."/>
            <person name="Uehara T."/>
        </authorList>
    </citation>
    <scope>NUCLEOTIDE SEQUENCE [LARGE SCALE GENOMIC DNA]</scope>
    <source>
        <strain evidence="16 17">Japan</strain>
    </source>
</reference>
<dbReference type="Proteomes" id="UP001307889">
    <property type="component" value="Chromosome 12"/>
</dbReference>
<dbReference type="SUPFAM" id="SSF54665">
    <property type="entry name" value="CO dehydrogenase molybdoprotein N-domain-like"/>
    <property type="match status" value="1"/>
</dbReference>
<keyword evidence="6" id="KW-0500">Molybdenum</keyword>
<dbReference type="Pfam" id="PF01799">
    <property type="entry name" value="Fer2_2"/>
    <property type="match status" value="1"/>
</dbReference>
<dbReference type="SUPFAM" id="SSF56003">
    <property type="entry name" value="Molybdenum cofactor-binding domain"/>
    <property type="match status" value="1"/>
</dbReference>
<dbReference type="Pfam" id="PF03450">
    <property type="entry name" value="CO_deh_flav_C"/>
    <property type="match status" value="1"/>
</dbReference>
<dbReference type="InterPro" id="IPR012675">
    <property type="entry name" value="Beta-grasp_dom_sf"/>
</dbReference>
<keyword evidence="13" id="KW-0411">Iron-sulfur</keyword>
<dbReference type="InterPro" id="IPR036856">
    <property type="entry name" value="Ald_Oxase/Xan_DH_a/b_sf"/>
</dbReference>
<dbReference type="Gene3D" id="3.30.390.50">
    <property type="entry name" value="CO dehydrogenase flavoprotein, C-terminal domain"/>
    <property type="match status" value="1"/>
</dbReference>
<dbReference type="SUPFAM" id="SSF56176">
    <property type="entry name" value="FAD-binding/transporter-associated domain-like"/>
    <property type="match status" value="1"/>
</dbReference>
<protein>
    <submittedName>
        <fullName evidence="16">Xanthine dehydrogenase</fullName>
    </submittedName>
</protein>
<dbReference type="CDD" id="cd00207">
    <property type="entry name" value="fer2"/>
    <property type="match status" value="1"/>
</dbReference>
<keyword evidence="11" id="KW-0560">Oxidoreductase</keyword>
<dbReference type="InterPro" id="IPR016208">
    <property type="entry name" value="Ald_Oxase/xanthine_DH-like"/>
</dbReference>
<evidence type="ECO:0000259" key="15">
    <source>
        <dbReference type="PROSITE" id="PS51387"/>
    </source>
</evidence>
<dbReference type="InterPro" id="IPR006058">
    <property type="entry name" value="2Fe2S_fd_BS"/>
</dbReference>
<dbReference type="InterPro" id="IPR001041">
    <property type="entry name" value="2Fe-2S_ferredoxin-type"/>
</dbReference>
<dbReference type="PANTHER" id="PTHR11908">
    <property type="entry name" value="XANTHINE DEHYDROGENASE"/>
    <property type="match status" value="1"/>
</dbReference>
<keyword evidence="17" id="KW-1185">Reference proteome</keyword>
<evidence type="ECO:0000256" key="9">
    <source>
        <dbReference type="ARBA" id="ARBA00022723"/>
    </source>
</evidence>
<comment type="subunit">
    <text evidence="5">Homodimer.</text>
</comment>
<evidence type="ECO:0000256" key="14">
    <source>
        <dbReference type="ARBA" id="ARBA00023140"/>
    </source>
</evidence>
<keyword evidence="8" id="KW-0001">2Fe-2S</keyword>
<dbReference type="Pfam" id="PF00111">
    <property type="entry name" value="Fer2"/>
    <property type="match status" value="1"/>
</dbReference>
<evidence type="ECO:0000256" key="12">
    <source>
        <dbReference type="ARBA" id="ARBA00023004"/>
    </source>
</evidence>
<keyword evidence="7" id="KW-0285">Flavoprotein</keyword>
<dbReference type="InterPro" id="IPR037165">
    <property type="entry name" value="AldOxase/xan_DH_Mopterin-bd_sf"/>
</dbReference>
<keyword evidence="12" id="KW-0408">Iron</keyword>
<dbReference type="SUPFAM" id="SSF54292">
    <property type="entry name" value="2Fe-2S ferredoxin-like"/>
    <property type="match status" value="1"/>
</dbReference>
<evidence type="ECO:0000256" key="11">
    <source>
        <dbReference type="ARBA" id="ARBA00023002"/>
    </source>
</evidence>
<evidence type="ECO:0000256" key="10">
    <source>
        <dbReference type="ARBA" id="ARBA00022827"/>
    </source>
</evidence>
<dbReference type="Gene3D" id="3.30.465.10">
    <property type="match status" value="1"/>
</dbReference>
<dbReference type="InterPro" id="IPR036010">
    <property type="entry name" value="2Fe-2S_ferredoxin-like_sf"/>
</dbReference>
<proteinExistence type="inferred from homology"/>
<dbReference type="PIRSF" id="PIRSF000127">
    <property type="entry name" value="Xanthine_DH"/>
    <property type="match status" value="1"/>
</dbReference>
<evidence type="ECO:0000256" key="5">
    <source>
        <dbReference type="ARBA" id="ARBA00011738"/>
    </source>
</evidence>
<dbReference type="SUPFAM" id="SSF47741">
    <property type="entry name" value="CO dehydrogenase ISP C-domain like"/>
    <property type="match status" value="1"/>
</dbReference>
<dbReference type="SMART" id="SM01008">
    <property type="entry name" value="Ald_Xan_dh_C"/>
    <property type="match status" value="1"/>
</dbReference>
<accession>A0ABN7BDZ0</accession>
<dbReference type="PROSITE" id="PS00197">
    <property type="entry name" value="2FE2S_FER_1"/>
    <property type="match status" value="1"/>
</dbReference>
<dbReference type="Gene3D" id="3.10.20.30">
    <property type="match status" value="1"/>
</dbReference>
<dbReference type="InterPro" id="IPR046867">
    <property type="entry name" value="AldOxase/xan_DH_MoCoBD2"/>
</dbReference>
<evidence type="ECO:0000313" key="17">
    <source>
        <dbReference type="Proteomes" id="UP001307889"/>
    </source>
</evidence>
<dbReference type="PANTHER" id="PTHR11908:SF132">
    <property type="entry name" value="ALDEHYDE OXIDASE 1-RELATED"/>
    <property type="match status" value="1"/>
</dbReference>
<dbReference type="InterPro" id="IPR000674">
    <property type="entry name" value="Ald_Oxase/Xan_DH_a/b"/>
</dbReference>
<comment type="cofactor">
    <cofactor evidence="2">
        <name>FAD</name>
        <dbReference type="ChEBI" id="CHEBI:57692"/>
    </cofactor>
</comment>
<comment type="similarity">
    <text evidence="4">Belongs to the xanthine dehydrogenase family.</text>
</comment>
<dbReference type="InterPro" id="IPR016166">
    <property type="entry name" value="FAD-bd_PCMH"/>
</dbReference>